<dbReference type="EMBL" id="CP016809">
    <property type="protein sequence ID" value="ANY72554.1"/>
    <property type="molecule type" value="Genomic_DNA"/>
</dbReference>
<reference evidence="1" key="1">
    <citation type="submission" date="2016-08" db="EMBL/GenBank/DDBJ databases">
        <title>Complete Genome Seqeunce of Paenibacillus sp. nov. IHBB 9852 from high altitute lake of Indian trans-Himalayas.</title>
        <authorList>
            <person name="Kiran S."/>
            <person name="Swarnkar M.K."/>
            <person name="Rana A."/>
            <person name="Tewari R."/>
            <person name="Gulati A."/>
        </authorList>
    </citation>
    <scope>NUCLEOTIDE SEQUENCE [LARGE SCALE GENOMIC DNA]</scope>
    <source>
        <strain evidence="1">IHBB 9852</strain>
    </source>
</reference>
<evidence type="ECO:0000313" key="1">
    <source>
        <dbReference type="EMBL" id="ANY72554.1"/>
    </source>
</evidence>
<dbReference type="KEGG" id="pib:BBD41_08140"/>
<dbReference type="AlphaFoldDB" id="A0A1B2DXT9"/>
<name>A0A1B2DXT9_9BACL</name>
<gene>
    <name evidence="1" type="ORF">BBD41_08140</name>
</gene>
<proteinExistence type="predicted"/>
<protein>
    <submittedName>
        <fullName evidence="1">Uncharacterized protein</fullName>
    </submittedName>
</protein>
<accession>A0A1B2DXT9</accession>
<sequence>MLLAMLQEGRCLTVQGFPPLGAARLKKIFTLPMLTMKLYSGRMRHIVEENNNKIEFRRLSV</sequence>
<organism evidence="1">
    <name type="scientific">Paenibacillus ihbetae</name>
    <dbReference type="NCBI Taxonomy" id="1870820"/>
    <lineage>
        <taxon>Bacteria</taxon>
        <taxon>Bacillati</taxon>
        <taxon>Bacillota</taxon>
        <taxon>Bacilli</taxon>
        <taxon>Bacillales</taxon>
        <taxon>Paenibacillaceae</taxon>
        <taxon>Paenibacillus</taxon>
    </lineage>
</organism>